<dbReference type="EMBL" id="LIYD01000005">
    <property type="protein sequence ID" value="KOS06208.1"/>
    <property type="molecule type" value="Genomic_DNA"/>
</dbReference>
<dbReference type="SUPFAM" id="SSF55729">
    <property type="entry name" value="Acyl-CoA N-acyltransferases (Nat)"/>
    <property type="match status" value="1"/>
</dbReference>
<reference evidence="2 3" key="1">
    <citation type="submission" date="2015-08" db="EMBL/GenBank/DDBJ databases">
        <title>Whole genome sequence of Flavobacterium akiainvivens IK-1T, from decaying Wikstroemia oahuensis, an endemic Hawaiian shrub.</title>
        <authorList>
            <person name="Wan X."/>
            <person name="Hou S."/>
            <person name="Saito J."/>
            <person name="Donachie S."/>
        </authorList>
    </citation>
    <scope>NUCLEOTIDE SEQUENCE [LARGE SCALE GENOMIC DNA]</scope>
    <source>
        <strain evidence="2 3">IK-1</strain>
    </source>
</reference>
<evidence type="ECO:0000313" key="2">
    <source>
        <dbReference type="EMBL" id="KOS06208.1"/>
    </source>
</evidence>
<dbReference type="PROSITE" id="PS51186">
    <property type="entry name" value="GNAT"/>
    <property type="match status" value="1"/>
</dbReference>
<dbReference type="InterPro" id="IPR051531">
    <property type="entry name" value="N-acetyltransferase"/>
</dbReference>
<dbReference type="AlphaFoldDB" id="A0A0M8MIF3"/>
<dbReference type="PATRIC" id="fig|1202724.3.peg.1936"/>
<sequence>MKRLESENLYYREFQPEDALLLFHLDSDPDVHTYLYDGVVPDMEHSRQTVAYVRKQYKEVGVGRMAAFVKTTGEFIGWVGLKIEHTPVNGHSGFIDIGYRLLQVHWGKGYATEATEFFLEYAFKELNAEKVCAYAFESNAASRRVLEKCGLKHIKTFEHNGIQSVWYEIER</sequence>
<dbReference type="Gene3D" id="3.40.630.30">
    <property type="match status" value="1"/>
</dbReference>
<organism evidence="2 3">
    <name type="scientific">Flavobacterium akiainvivens</name>
    <dbReference type="NCBI Taxonomy" id="1202724"/>
    <lineage>
        <taxon>Bacteria</taxon>
        <taxon>Pseudomonadati</taxon>
        <taxon>Bacteroidota</taxon>
        <taxon>Flavobacteriia</taxon>
        <taxon>Flavobacteriales</taxon>
        <taxon>Flavobacteriaceae</taxon>
        <taxon>Flavobacterium</taxon>
    </lineage>
</organism>
<gene>
    <name evidence="2" type="ORF">AM493_09325</name>
</gene>
<protein>
    <recommendedName>
        <fullName evidence="1">N-acetyltransferase domain-containing protein</fullName>
    </recommendedName>
</protein>
<comment type="caution">
    <text evidence="2">The sequence shown here is derived from an EMBL/GenBank/DDBJ whole genome shotgun (WGS) entry which is preliminary data.</text>
</comment>
<dbReference type="RefSeq" id="WP_054407705.1">
    <property type="nucleotide sequence ID" value="NZ_FOYA01000014.1"/>
</dbReference>
<dbReference type="Proteomes" id="UP000037755">
    <property type="component" value="Unassembled WGS sequence"/>
</dbReference>
<proteinExistence type="predicted"/>
<name>A0A0M8MIF3_9FLAO</name>
<dbReference type="PANTHER" id="PTHR43792">
    <property type="entry name" value="GNAT FAMILY, PUTATIVE (AFU_ORTHOLOGUE AFUA_3G00765)-RELATED-RELATED"/>
    <property type="match status" value="1"/>
</dbReference>
<dbReference type="InterPro" id="IPR000182">
    <property type="entry name" value="GNAT_dom"/>
</dbReference>
<dbReference type="InterPro" id="IPR016181">
    <property type="entry name" value="Acyl_CoA_acyltransferase"/>
</dbReference>
<evidence type="ECO:0000313" key="3">
    <source>
        <dbReference type="Proteomes" id="UP000037755"/>
    </source>
</evidence>
<dbReference type="Pfam" id="PF13302">
    <property type="entry name" value="Acetyltransf_3"/>
    <property type="match status" value="1"/>
</dbReference>
<accession>A0A0M8MIF3</accession>
<feature type="domain" description="N-acetyltransferase" evidence="1">
    <location>
        <begin position="9"/>
        <end position="171"/>
    </location>
</feature>
<dbReference type="GO" id="GO:0016747">
    <property type="term" value="F:acyltransferase activity, transferring groups other than amino-acyl groups"/>
    <property type="evidence" value="ECO:0007669"/>
    <property type="project" value="InterPro"/>
</dbReference>
<dbReference type="OrthoDB" id="9788916at2"/>
<evidence type="ECO:0000259" key="1">
    <source>
        <dbReference type="PROSITE" id="PS51186"/>
    </source>
</evidence>
<dbReference type="PANTHER" id="PTHR43792:SF16">
    <property type="entry name" value="N-ACETYLTRANSFERASE DOMAIN-CONTAINING PROTEIN"/>
    <property type="match status" value="1"/>
</dbReference>
<dbReference type="STRING" id="1202724.AM493_09325"/>
<keyword evidence="3" id="KW-1185">Reference proteome</keyword>